<protein>
    <submittedName>
        <fullName evidence="5">MFS transporter</fullName>
    </submittedName>
</protein>
<name>A0A5C1QH79_9SPIO</name>
<keyword evidence="2 4" id="KW-1133">Transmembrane helix</keyword>
<keyword evidence="6" id="KW-1185">Reference proteome</keyword>
<feature type="transmembrane region" description="Helical" evidence="4">
    <location>
        <begin position="138"/>
        <end position="163"/>
    </location>
</feature>
<dbReference type="InterPro" id="IPR011701">
    <property type="entry name" value="MFS"/>
</dbReference>
<evidence type="ECO:0000256" key="2">
    <source>
        <dbReference type="ARBA" id="ARBA00022989"/>
    </source>
</evidence>
<dbReference type="SUPFAM" id="SSF103473">
    <property type="entry name" value="MFS general substrate transporter"/>
    <property type="match status" value="1"/>
</dbReference>
<keyword evidence="3 4" id="KW-0472">Membrane</keyword>
<dbReference type="PANTHER" id="PTHR23530">
    <property type="entry name" value="TRANSPORT PROTEIN-RELATED"/>
    <property type="match status" value="1"/>
</dbReference>
<dbReference type="Pfam" id="PF07690">
    <property type="entry name" value="MFS_1"/>
    <property type="match status" value="1"/>
</dbReference>
<feature type="transmembrane region" description="Helical" evidence="4">
    <location>
        <begin position="72"/>
        <end position="92"/>
    </location>
</feature>
<dbReference type="AlphaFoldDB" id="A0A5C1QH79"/>
<evidence type="ECO:0000256" key="4">
    <source>
        <dbReference type="SAM" id="Phobius"/>
    </source>
</evidence>
<dbReference type="OrthoDB" id="9816124at2"/>
<dbReference type="Gene3D" id="1.20.1250.20">
    <property type="entry name" value="MFS general substrate transporter like domains"/>
    <property type="match status" value="1"/>
</dbReference>
<organism evidence="5 6">
    <name type="scientific">Thiospirochaeta perfilievii</name>
    <dbReference type="NCBI Taxonomy" id="252967"/>
    <lineage>
        <taxon>Bacteria</taxon>
        <taxon>Pseudomonadati</taxon>
        <taxon>Spirochaetota</taxon>
        <taxon>Spirochaetia</taxon>
        <taxon>Spirochaetales</taxon>
        <taxon>Spirochaetaceae</taxon>
        <taxon>Thiospirochaeta</taxon>
    </lineage>
</organism>
<dbReference type="KEGG" id="sper:EW093_14895"/>
<dbReference type="InterPro" id="IPR053160">
    <property type="entry name" value="MFS_DHA3_Transporter"/>
</dbReference>
<dbReference type="RefSeq" id="WP_149569160.1">
    <property type="nucleotide sequence ID" value="NZ_CP035807.1"/>
</dbReference>
<dbReference type="InterPro" id="IPR036259">
    <property type="entry name" value="MFS_trans_sf"/>
</dbReference>
<keyword evidence="1 4" id="KW-0812">Transmembrane</keyword>
<reference evidence="5 6" key="1">
    <citation type="submission" date="2019-02" db="EMBL/GenBank/DDBJ databases">
        <authorList>
            <person name="Fomenkov A."/>
            <person name="Dubinina G."/>
            <person name="Grabovich M."/>
            <person name="Vincze T."/>
            <person name="Roberts R.J."/>
        </authorList>
    </citation>
    <scope>NUCLEOTIDE SEQUENCE [LARGE SCALE GENOMIC DNA]</scope>
    <source>
        <strain evidence="5 6">P</strain>
    </source>
</reference>
<dbReference type="PANTHER" id="PTHR23530:SF1">
    <property type="entry name" value="PERMEASE, MAJOR FACILITATOR SUPERFAMILY-RELATED"/>
    <property type="match status" value="1"/>
</dbReference>
<reference evidence="5 6" key="2">
    <citation type="submission" date="2019-09" db="EMBL/GenBank/DDBJ databases">
        <title>Complete Genome Sequence and Methylome Analysis of free living Spirochaetas.</title>
        <authorList>
            <person name="Leshcheva N."/>
            <person name="Mikheeva N."/>
        </authorList>
    </citation>
    <scope>NUCLEOTIDE SEQUENCE [LARGE SCALE GENOMIC DNA]</scope>
    <source>
        <strain evidence="5 6">P</strain>
    </source>
</reference>
<evidence type="ECO:0000256" key="3">
    <source>
        <dbReference type="ARBA" id="ARBA00023136"/>
    </source>
</evidence>
<evidence type="ECO:0000313" key="6">
    <source>
        <dbReference type="Proteomes" id="UP000323824"/>
    </source>
</evidence>
<feature type="transmembrane region" description="Helical" evidence="4">
    <location>
        <begin position="225"/>
        <end position="244"/>
    </location>
</feature>
<feature type="transmembrane region" description="Helical" evidence="4">
    <location>
        <begin position="104"/>
        <end position="126"/>
    </location>
</feature>
<dbReference type="EMBL" id="CP035807">
    <property type="protein sequence ID" value="QEN05926.1"/>
    <property type="molecule type" value="Genomic_DNA"/>
</dbReference>
<gene>
    <name evidence="5" type="ORF">EW093_14895</name>
</gene>
<feature type="transmembrane region" description="Helical" evidence="4">
    <location>
        <begin position="21"/>
        <end position="38"/>
    </location>
</feature>
<evidence type="ECO:0000313" key="5">
    <source>
        <dbReference type="EMBL" id="QEN05926.1"/>
    </source>
</evidence>
<proteinExistence type="predicted"/>
<evidence type="ECO:0000256" key="1">
    <source>
        <dbReference type="ARBA" id="ARBA00022692"/>
    </source>
</evidence>
<sequence>MIALAVANSLGGVIGKYNLRYTFYATIPFFSLIIPLIFTMHEPERNKIIVEKGYTKELFKILKISLIENKKLRWIIIYSGVIYAFNQSALWLYQPYFKVTGLDIIYFGIVFASFQIVAGFSSKLAYKIEQKLGQKYSLIMLTLLIGGSYLLMSNLIFLFSFTFCYIQQFVRGFKNAAVTDYINQLTTSSMRATVLSAESFIGRLIYAVIIPVIGWTADIYNIQQALTIMGVTTLISGSVILIILRKKSVI</sequence>
<dbReference type="Proteomes" id="UP000323824">
    <property type="component" value="Chromosome"/>
</dbReference>
<accession>A0A5C1QH79</accession>
<dbReference type="GO" id="GO:0022857">
    <property type="term" value="F:transmembrane transporter activity"/>
    <property type="evidence" value="ECO:0007669"/>
    <property type="project" value="InterPro"/>
</dbReference>